<dbReference type="SUPFAM" id="SSF57783">
    <property type="entry name" value="Zinc beta-ribbon"/>
    <property type="match status" value="1"/>
</dbReference>
<dbReference type="InterPro" id="IPR013825">
    <property type="entry name" value="Topo_IA_cen_sub2"/>
</dbReference>
<feature type="domain" description="Topo IA-type catalytic" evidence="12">
    <location>
        <begin position="129"/>
        <end position="561"/>
    </location>
</feature>
<dbReference type="GO" id="GO:0006265">
    <property type="term" value="P:DNA topological change"/>
    <property type="evidence" value="ECO:0007669"/>
    <property type="project" value="UniProtKB-UniRule"/>
</dbReference>
<dbReference type="InterPro" id="IPR023406">
    <property type="entry name" value="Topo_IA_AS"/>
</dbReference>
<dbReference type="Pfam" id="PF01396">
    <property type="entry name" value="Zn_ribbon_Top1"/>
    <property type="match status" value="3"/>
</dbReference>
<dbReference type="EC" id="5.6.2.1" evidence="10"/>
<dbReference type="Gene3D" id="1.10.460.10">
    <property type="entry name" value="Topoisomerase I, domain 2"/>
    <property type="match status" value="1"/>
</dbReference>
<dbReference type="InterPro" id="IPR023405">
    <property type="entry name" value="Topo_IA_core_domain"/>
</dbReference>
<dbReference type="PANTHER" id="PTHR42785:SF1">
    <property type="entry name" value="DNA TOPOISOMERASE"/>
    <property type="match status" value="1"/>
</dbReference>
<dbReference type="Pfam" id="PF01131">
    <property type="entry name" value="Topoisom_bac"/>
    <property type="match status" value="1"/>
</dbReference>
<gene>
    <name evidence="10" type="primary">topA</name>
    <name evidence="13" type="ORF">DFR58_11387</name>
</gene>
<keyword evidence="8 10" id="KW-0238">DNA-binding</keyword>
<dbReference type="Gene3D" id="3.30.65.10">
    <property type="entry name" value="Bacterial Topoisomerase I, domain 1"/>
    <property type="match status" value="2"/>
</dbReference>
<dbReference type="GO" id="GO:0005694">
    <property type="term" value="C:chromosome"/>
    <property type="evidence" value="ECO:0007669"/>
    <property type="project" value="InterPro"/>
</dbReference>
<dbReference type="GO" id="GO:0008270">
    <property type="term" value="F:zinc ion binding"/>
    <property type="evidence" value="ECO:0007669"/>
    <property type="project" value="UniProtKB-KW"/>
</dbReference>
<keyword evidence="4" id="KW-0863">Zinc-finger</keyword>
<dbReference type="CDD" id="cd00186">
    <property type="entry name" value="TOP1Ac"/>
    <property type="match status" value="1"/>
</dbReference>
<dbReference type="InterPro" id="IPR005733">
    <property type="entry name" value="TopoI_bac-type"/>
</dbReference>
<dbReference type="PROSITE" id="PS00396">
    <property type="entry name" value="TOPO_IA_1"/>
    <property type="match status" value="1"/>
</dbReference>
<evidence type="ECO:0000256" key="4">
    <source>
        <dbReference type="ARBA" id="ARBA00022771"/>
    </source>
</evidence>
<dbReference type="Gene3D" id="1.10.290.10">
    <property type="entry name" value="Topoisomerase I, domain 4"/>
    <property type="match status" value="1"/>
</dbReference>
<evidence type="ECO:0000313" key="14">
    <source>
        <dbReference type="Proteomes" id="UP000253034"/>
    </source>
</evidence>
<dbReference type="AlphaFoldDB" id="A0A369B2D6"/>
<feature type="site" description="Interaction with DNA" evidence="10">
    <location>
        <position position="33"/>
    </location>
</feature>
<comment type="subunit">
    <text evidence="10">Monomer.</text>
</comment>
<keyword evidence="5" id="KW-0862">Zinc</keyword>
<dbReference type="EMBL" id="QPJT01000013">
    <property type="protein sequence ID" value="RCX15505.1"/>
    <property type="molecule type" value="Genomic_DNA"/>
</dbReference>
<dbReference type="InterPro" id="IPR006171">
    <property type="entry name" value="TOPRIM_dom"/>
</dbReference>
<evidence type="ECO:0000256" key="10">
    <source>
        <dbReference type="HAMAP-Rule" id="MF_00952"/>
    </source>
</evidence>
<keyword evidence="14" id="KW-1185">Reference proteome</keyword>
<dbReference type="Proteomes" id="UP000253034">
    <property type="component" value="Unassembled WGS sequence"/>
</dbReference>
<evidence type="ECO:0000256" key="8">
    <source>
        <dbReference type="ARBA" id="ARBA00023125"/>
    </source>
</evidence>
<dbReference type="InterPro" id="IPR013826">
    <property type="entry name" value="Topo_IA_cen_sub3"/>
</dbReference>
<protein>
    <recommendedName>
        <fullName evidence="10">DNA topoisomerase 1</fullName>
        <ecNumber evidence="10">5.6.2.1</ecNumber>
    </recommendedName>
    <alternativeName>
        <fullName evidence="10">DNA topoisomerase I</fullName>
    </alternativeName>
</protein>
<comment type="function">
    <text evidence="10">Releases the supercoiling and torsional tension of DNA, which is introduced during the DNA replication and transcription, by transiently cleaving and rejoining one strand of the DNA duplex. Introduces a single-strand break via transesterification at a target site in duplex DNA. The scissile phosphodiester is attacked by the catalytic tyrosine of the enzyme, resulting in the formation of a DNA-(5'-phosphotyrosyl)-enzyme intermediate and the expulsion of a 3'-OH DNA strand. The free DNA strand then undergoes passage around the unbroken strand, thus removing DNA supercoils. Finally, in the religation step, the DNA 3'-OH attacks the covalent intermediate to expel the active-site tyrosine and restore the DNA phosphodiester backbone.</text>
</comment>
<keyword evidence="9 10" id="KW-0413">Isomerase</keyword>
<dbReference type="NCBIfam" id="TIGR01051">
    <property type="entry name" value="topA_bact"/>
    <property type="match status" value="1"/>
</dbReference>
<name>A0A369B2D6_9FIRM</name>
<dbReference type="OrthoDB" id="9804262at2"/>
<comment type="caution">
    <text evidence="13">The sequence shown here is derived from an EMBL/GenBank/DDBJ whole genome shotgun (WGS) entry which is preliminary data.</text>
</comment>
<dbReference type="PROSITE" id="PS50880">
    <property type="entry name" value="TOPRIM"/>
    <property type="match status" value="1"/>
</dbReference>
<evidence type="ECO:0000256" key="9">
    <source>
        <dbReference type="ARBA" id="ARBA00023235"/>
    </source>
</evidence>
<dbReference type="HAMAP" id="MF_00952">
    <property type="entry name" value="Topoisom_1_prok"/>
    <property type="match status" value="1"/>
</dbReference>
<feature type="domain" description="Toprim" evidence="11">
    <location>
        <begin position="3"/>
        <end position="114"/>
    </location>
</feature>
<feature type="site" description="Interaction with DNA" evidence="10">
    <location>
        <position position="303"/>
    </location>
</feature>
<dbReference type="PROSITE" id="PS52039">
    <property type="entry name" value="TOPO_IA_2"/>
    <property type="match status" value="1"/>
</dbReference>
<evidence type="ECO:0000259" key="12">
    <source>
        <dbReference type="PROSITE" id="PS52039"/>
    </source>
</evidence>
<proteinExistence type="inferred from homology"/>
<feature type="site" description="Interaction with DNA" evidence="10">
    <location>
        <position position="155"/>
    </location>
</feature>
<comment type="similarity">
    <text evidence="2 10">Belongs to the type IA topoisomerase family.</text>
</comment>
<dbReference type="InterPro" id="IPR003602">
    <property type="entry name" value="Topo_IA_DNA-bd_dom"/>
</dbReference>
<dbReference type="Pfam" id="PF01751">
    <property type="entry name" value="Toprim"/>
    <property type="match status" value="1"/>
</dbReference>
<dbReference type="InterPro" id="IPR028612">
    <property type="entry name" value="Topoisom_1_IA"/>
</dbReference>
<dbReference type="SMART" id="SM00437">
    <property type="entry name" value="TOP1Ac"/>
    <property type="match status" value="1"/>
</dbReference>
<feature type="site" description="Interaction with DNA" evidence="10">
    <location>
        <position position="140"/>
    </location>
</feature>
<evidence type="ECO:0000256" key="5">
    <source>
        <dbReference type="ARBA" id="ARBA00022833"/>
    </source>
</evidence>
<dbReference type="InterPro" id="IPR013498">
    <property type="entry name" value="Topo_IA_Znf"/>
</dbReference>
<dbReference type="SMART" id="SM00493">
    <property type="entry name" value="TOPRIM"/>
    <property type="match status" value="1"/>
</dbReference>
<reference evidence="13 14" key="1">
    <citation type="submission" date="2018-07" db="EMBL/GenBank/DDBJ databases">
        <title>Genomic Encyclopedia of Type Strains, Phase IV (KMG-IV): sequencing the most valuable type-strain genomes for metagenomic binning, comparative biology and taxonomic classification.</title>
        <authorList>
            <person name="Goeker M."/>
        </authorList>
    </citation>
    <scope>NUCLEOTIDE SEQUENCE [LARGE SCALE GENOMIC DNA]</scope>
    <source>
        <strain evidence="13 14">DSM 27016</strain>
    </source>
</reference>
<feature type="site" description="Interaction with DNA" evidence="10">
    <location>
        <position position="148"/>
    </location>
</feature>
<evidence type="ECO:0000256" key="3">
    <source>
        <dbReference type="ARBA" id="ARBA00022723"/>
    </source>
</evidence>
<sequence length="697" mass="79002">MAEYLVIVESPAKAKTIGKFLGKGYKIEASMGHIRDLPKSQIGVDVDKNFQPKYITIRGKGDLISKLKKEAKNARKIYLATDPDREGEAISWHLANILNIDENEQCRITFNEITKNAVKSAIKAPREIDMDLVDAQQARRILDRIVGYKISPLLWRKVRKGLSAGRVQSVATRLICDREEEIERFVPDEYWSITAKLLKQKMRSGAFDAKFYGSVSGKIELKNEEQVKQILGEIEGSRYIAKKVKTSEKKRYPSPPFTTSTLQQEAARKLGFTTKRTMMVAQQLYEGVEIKGQGALGLVTYIRTDSLRISSEAQTEAKDFIKSKYGDKYAPEEVRNYKNKSASQDAHEAIRPTHITMDPESIKASLSNEQYKIYKLIWERFIASQMAFAVYDTLSVDIEASGYIFKANGSKVKFAGFMVLYIEGRDEESEDDEVSLPEINEGEEFNLKKIDSKQHFTQPPQRYTEATLVKTLEEKGIGRPSTYAPTITTILARGYVEKEKKLLVPTELGKIVTDIMKNHFKDIVDIDFTAQMEKQLDDVEEGEKKWVQVMEDFYTQFVDVLKEADDRIGHVEIPDEVTDILCEKCGRNMVIKNGRFGKFLACPGFPECRNARPILEEAGVTCPKCGGKVLIKKSKRGKRYLGCENNPSCGFMTWDKHTNESCPKCGNFLVKKSSGKKAILKCSSDQCDYVKEEAYKG</sequence>
<dbReference type="Gene3D" id="3.40.50.140">
    <property type="match status" value="1"/>
</dbReference>
<feature type="site" description="Interaction with DNA" evidence="10">
    <location>
        <position position="493"/>
    </location>
</feature>
<dbReference type="InterPro" id="IPR034149">
    <property type="entry name" value="TOPRIM_TopoI"/>
</dbReference>
<keyword evidence="6" id="KW-0460">Magnesium</keyword>
<dbReference type="SUPFAM" id="SSF56712">
    <property type="entry name" value="Prokaryotic type I DNA topoisomerase"/>
    <property type="match status" value="1"/>
</dbReference>
<comment type="catalytic activity">
    <reaction evidence="1 10">
        <text>ATP-independent breakage of single-stranded DNA, followed by passage and rejoining.</text>
        <dbReference type="EC" id="5.6.2.1"/>
    </reaction>
</comment>
<evidence type="ECO:0000313" key="13">
    <source>
        <dbReference type="EMBL" id="RCX15505.1"/>
    </source>
</evidence>
<evidence type="ECO:0000256" key="7">
    <source>
        <dbReference type="ARBA" id="ARBA00023029"/>
    </source>
</evidence>
<evidence type="ECO:0000256" key="2">
    <source>
        <dbReference type="ARBA" id="ARBA00009446"/>
    </source>
</evidence>
<accession>A0A369B2D6</accession>
<feature type="site" description="Interaction with DNA" evidence="10">
    <location>
        <position position="139"/>
    </location>
</feature>
<dbReference type="GO" id="GO:0003917">
    <property type="term" value="F:DNA topoisomerase type I (single strand cut, ATP-independent) activity"/>
    <property type="evidence" value="ECO:0007669"/>
    <property type="project" value="UniProtKB-UniRule"/>
</dbReference>
<dbReference type="GO" id="GO:0003677">
    <property type="term" value="F:DNA binding"/>
    <property type="evidence" value="ECO:0007669"/>
    <property type="project" value="UniProtKB-KW"/>
</dbReference>
<keyword evidence="7 10" id="KW-0799">Topoisomerase</keyword>
<dbReference type="InterPro" id="IPR013824">
    <property type="entry name" value="Topo_IA_cen_sub1"/>
</dbReference>
<evidence type="ECO:0000256" key="6">
    <source>
        <dbReference type="ARBA" id="ARBA00022842"/>
    </source>
</evidence>
<dbReference type="RefSeq" id="WP_114298155.1">
    <property type="nucleotide sequence ID" value="NZ_QPJT01000013.1"/>
</dbReference>
<feature type="region of interest" description="Interaction with DNA" evidence="10">
    <location>
        <begin position="163"/>
        <end position="168"/>
    </location>
</feature>
<feature type="site" description="Interaction with DNA" evidence="10">
    <location>
        <position position="143"/>
    </location>
</feature>
<evidence type="ECO:0000259" key="11">
    <source>
        <dbReference type="PROSITE" id="PS50880"/>
    </source>
</evidence>
<dbReference type="Gene3D" id="2.70.20.10">
    <property type="entry name" value="Topoisomerase I, domain 3"/>
    <property type="match status" value="1"/>
</dbReference>
<keyword evidence="3" id="KW-0479">Metal-binding</keyword>
<dbReference type="PRINTS" id="PR00417">
    <property type="entry name" value="PRTPISMRASEI"/>
</dbReference>
<dbReference type="PANTHER" id="PTHR42785">
    <property type="entry name" value="DNA TOPOISOMERASE, TYPE IA, CORE"/>
    <property type="match status" value="1"/>
</dbReference>
<organism evidence="13 14">
    <name type="scientific">Anaerobacterium chartisolvens</name>
    <dbReference type="NCBI Taxonomy" id="1297424"/>
    <lineage>
        <taxon>Bacteria</taxon>
        <taxon>Bacillati</taxon>
        <taxon>Bacillota</taxon>
        <taxon>Clostridia</taxon>
        <taxon>Eubacteriales</taxon>
        <taxon>Oscillospiraceae</taxon>
        <taxon>Anaerobacterium</taxon>
    </lineage>
</organism>
<dbReference type="InterPro" id="IPR000380">
    <property type="entry name" value="Topo_IA"/>
</dbReference>
<dbReference type="SMART" id="SM00436">
    <property type="entry name" value="TOP1Bc"/>
    <property type="match status" value="1"/>
</dbReference>
<dbReference type="InterPro" id="IPR003601">
    <property type="entry name" value="Topo_IA_2"/>
</dbReference>
<evidence type="ECO:0000256" key="1">
    <source>
        <dbReference type="ARBA" id="ARBA00000213"/>
    </source>
</evidence>
<feature type="active site" description="O-(5'-phospho-DNA)-tyrosine intermediate" evidence="10">
    <location>
        <position position="301"/>
    </location>
</feature>
<dbReference type="InterPro" id="IPR013497">
    <property type="entry name" value="Topo_IA_cen"/>
</dbReference>
<dbReference type="CDD" id="cd03363">
    <property type="entry name" value="TOPRIM_TopoIA_TopoI"/>
    <property type="match status" value="1"/>
</dbReference>